<gene>
    <name evidence="2" type="ORF">EJ104_01105</name>
</gene>
<evidence type="ECO:0000256" key="1">
    <source>
        <dbReference type="SAM" id="SignalP"/>
    </source>
</evidence>
<dbReference type="InterPro" id="IPR011990">
    <property type="entry name" value="TPR-like_helical_dom_sf"/>
</dbReference>
<organism evidence="2 3">
    <name type="scientific">Deinococcus radiophilus</name>
    <dbReference type="NCBI Taxonomy" id="32062"/>
    <lineage>
        <taxon>Bacteria</taxon>
        <taxon>Thermotogati</taxon>
        <taxon>Deinococcota</taxon>
        <taxon>Deinococci</taxon>
        <taxon>Deinococcales</taxon>
        <taxon>Deinococcaceae</taxon>
        <taxon>Deinococcus</taxon>
    </lineage>
</organism>
<dbReference type="OrthoDB" id="63565at2"/>
<protein>
    <submittedName>
        <fullName evidence="2">Tetratricopeptide repeat protein</fullName>
    </submittedName>
</protein>
<comment type="caution">
    <text evidence="2">The sequence shown here is derived from an EMBL/GenBank/DDBJ whole genome shotgun (WGS) entry which is preliminary data.</text>
</comment>
<keyword evidence="3" id="KW-1185">Reference proteome</keyword>
<dbReference type="Pfam" id="PF13181">
    <property type="entry name" value="TPR_8"/>
    <property type="match status" value="1"/>
</dbReference>
<dbReference type="Proteomes" id="UP000277766">
    <property type="component" value="Unassembled WGS sequence"/>
</dbReference>
<reference evidence="2 3" key="1">
    <citation type="submission" date="2018-12" db="EMBL/GenBank/DDBJ databases">
        <title>Deinococcus radiophilus ATCC 27603 genome sequencing and assembly.</title>
        <authorList>
            <person name="Maclea K.S."/>
            <person name="Maynard C.R."/>
        </authorList>
    </citation>
    <scope>NUCLEOTIDE SEQUENCE [LARGE SCALE GENOMIC DNA]</scope>
    <source>
        <strain evidence="2 3">ATCC 27603</strain>
    </source>
</reference>
<evidence type="ECO:0000313" key="2">
    <source>
        <dbReference type="EMBL" id="RTR30880.1"/>
    </source>
</evidence>
<sequence>MFKVISTSVVLSATLSFGVASAQSLSAAQAKLDAGDWRGASQAAAALNTSAGYALAAEATTLGASLGGDTKALYGRAQDYAKKAVSLNPNNAEAYFELARAQGRLAQSAGILQSLSLASSMKNNLQKAIALNPKLAGAYVALGLWHAELWAKGGAARATTGAKADQVQPNFNKAVNLEPNRIIHRLEYGRALNLLGDKAAAKAQLQKAVSLPANTFWDKRDKQAAQNLLAQLK</sequence>
<dbReference type="InterPro" id="IPR019734">
    <property type="entry name" value="TPR_rpt"/>
</dbReference>
<keyword evidence="1" id="KW-0732">Signal</keyword>
<name>A0A431W667_9DEIO</name>
<dbReference type="SUPFAM" id="SSF48452">
    <property type="entry name" value="TPR-like"/>
    <property type="match status" value="1"/>
</dbReference>
<dbReference type="Gene3D" id="1.25.40.10">
    <property type="entry name" value="Tetratricopeptide repeat domain"/>
    <property type="match status" value="1"/>
</dbReference>
<proteinExistence type="predicted"/>
<accession>A0A431W667</accession>
<feature type="signal peptide" evidence="1">
    <location>
        <begin position="1"/>
        <end position="22"/>
    </location>
</feature>
<dbReference type="Pfam" id="PF13431">
    <property type="entry name" value="TPR_17"/>
    <property type="match status" value="1"/>
</dbReference>
<dbReference type="EMBL" id="RXPE01000001">
    <property type="protein sequence ID" value="RTR30880.1"/>
    <property type="molecule type" value="Genomic_DNA"/>
</dbReference>
<dbReference type="RefSeq" id="WP_126350908.1">
    <property type="nucleotide sequence ID" value="NZ_CP086380.1"/>
</dbReference>
<dbReference type="AlphaFoldDB" id="A0A431W667"/>
<evidence type="ECO:0000313" key="3">
    <source>
        <dbReference type="Proteomes" id="UP000277766"/>
    </source>
</evidence>
<feature type="chain" id="PRO_5019201632" evidence="1">
    <location>
        <begin position="23"/>
        <end position="233"/>
    </location>
</feature>